<evidence type="ECO:0000256" key="1">
    <source>
        <dbReference type="SAM" id="MobiDB-lite"/>
    </source>
</evidence>
<sequence>MQEGGEWEQLNGGKMDRRNKNEEIEEQTKYGKTCMEEQMHEERHVWRRREEEKKRREEKRREEENQEKNRHVWKCKY</sequence>
<name>A0A482XMV0_LAOST</name>
<protein>
    <submittedName>
        <fullName evidence="2">Uncharacterized protein</fullName>
    </submittedName>
</protein>
<keyword evidence="3" id="KW-1185">Reference proteome</keyword>
<accession>A0A482XMV0</accession>
<reference evidence="2 3" key="1">
    <citation type="journal article" date="2017" name="Gigascience">
        <title>Genome sequence of the small brown planthopper, Laodelphax striatellus.</title>
        <authorList>
            <person name="Zhu J."/>
            <person name="Jiang F."/>
            <person name="Wang X."/>
            <person name="Yang P."/>
            <person name="Bao Y."/>
            <person name="Zhao W."/>
            <person name="Wang W."/>
            <person name="Lu H."/>
            <person name="Wang Q."/>
            <person name="Cui N."/>
            <person name="Li J."/>
            <person name="Chen X."/>
            <person name="Luo L."/>
            <person name="Yu J."/>
            <person name="Kang L."/>
            <person name="Cui F."/>
        </authorList>
    </citation>
    <scope>NUCLEOTIDE SEQUENCE [LARGE SCALE GENOMIC DNA]</scope>
    <source>
        <strain evidence="2">Lst14</strain>
    </source>
</reference>
<dbReference type="EMBL" id="QKKF02004753">
    <property type="protein sequence ID" value="RZF47132.1"/>
    <property type="molecule type" value="Genomic_DNA"/>
</dbReference>
<proteinExistence type="predicted"/>
<dbReference type="SMR" id="A0A482XMV0"/>
<dbReference type="Proteomes" id="UP000291343">
    <property type="component" value="Unassembled WGS sequence"/>
</dbReference>
<evidence type="ECO:0000313" key="2">
    <source>
        <dbReference type="EMBL" id="RZF47132.1"/>
    </source>
</evidence>
<comment type="caution">
    <text evidence="2">The sequence shown here is derived from an EMBL/GenBank/DDBJ whole genome shotgun (WGS) entry which is preliminary data.</text>
</comment>
<organism evidence="2 3">
    <name type="scientific">Laodelphax striatellus</name>
    <name type="common">Small brown planthopper</name>
    <name type="synonym">Delphax striatella</name>
    <dbReference type="NCBI Taxonomy" id="195883"/>
    <lineage>
        <taxon>Eukaryota</taxon>
        <taxon>Metazoa</taxon>
        <taxon>Ecdysozoa</taxon>
        <taxon>Arthropoda</taxon>
        <taxon>Hexapoda</taxon>
        <taxon>Insecta</taxon>
        <taxon>Pterygota</taxon>
        <taxon>Neoptera</taxon>
        <taxon>Paraneoptera</taxon>
        <taxon>Hemiptera</taxon>
        <taxon>Auchenorrhyncha</taxon>
        <taxon>Fulgoroidea</taxon>
        <taxon>Delphacidae</taxon>
        <taxon>Criomorphinae</taxon>
        <taxon>Laodelphax</taxon>
    </lineage>
</organism>
<feature type="region of interest" description="Disordered" evidence="1">
    <location>
        <begin position="1"/>
        <end position="77"/>
    </location>
</feature>
<feature type="compositionally biased region" description="Basic and acidic residues" evidence="1">
    <location>
        <begin position="14"/>
        <end position="70"/>
    </location>
</feature>
<dbReference type="AlphaFoldDB" id="A0A482XMV0"/>
<dbReference type="InParanoid" id="A0A482XMV0"/>
<evidence type="ECO:0000313" key="3">
    <source>
        <dbReference type="Proteomes" id="UP000291343"/>
    </source>
</evidence>
<gene>
    <name evidence="2" type="ORF">LSTR_LSTR005210</name>
</gene>